<evidence type="ECO:0000313" key="3">
    <source>
        <dbReference type="WBParaSite" id="jg5239"/>
    </source>
</evidence>
<evidence type="ECO:0000313" key="2">
    <source>
        <dbReference type="Proteomes" id="UP000887574"/>
    </source>
</evidence>
<organism evidence="2 3">
    <name type="scientific">Ditylenchus dipsaci</name>
    <dbReference type="NCBI Taxonomy" id="166011"/>
    <lineage>
        <taxon>Eukaryota</taxon>
        <taxon>Metazoa</taxon>
        <taxon>Ecdysozoa</taxon>
        <taxon>Nematoda</taxon>
        <taxon>Chromadorea</taxon>
        <taxon>Rhabditida</taxon>
        <taxon>Tylenchina</taxon>
        <taxon>Tylenchomorpha</taxon>
        <taxon>Sphaerularioidea</taxon>
        <taxon>Anguinidae</taxon>
        <taxon>Anguininae</taxon>
        <taxon>Ditylenchus</taxon>
    </lineage>
</organism>
<name>A0A915EF72_9BILA</name>
<reference evidence="3" key="1">
    <citation type="submission" date="2022-11" db="UniProtKB">
        <authorList>
            <consortium name="WormBaseParasite"/>
        </authorList>
    </citation>
    <scope>IDENTIFICATION</scope>
</reference>
<proteinExistence type="predicted"/>
<dbReference type="AlphaFoldDB" id="A0A915EF72"/>
<accession>A0A915EF72</accession>
<evidence type="ECO:0000256" key="1">
    <source>
        <dbReference type="SAM" id="MobiDB-lite"/>
    </source>
</evidence>
<keyword evidence="2" id="KW-1185">Reference proteome</keyword>
<dbReference type="Proteomes" id="UP000887574">
    <property type="component" value="Unplaced"/>
</dbReference>
<feature type="region of interest" description="Disordered" evidence="1">
    <location>
        <begin position="66"/>
        <end position="85"/>
    </location>
</feature>
<protein>
    <submittedName>
        <fullName evidence="3">Uncharacterized protein</fullName>
    </submittedName>
</protein>
<dbReference type="WBParaSite" id="jg5239">
    <property type="protein sequence ID" value="jg5239"/>
    <property type="gene ID" value="jg5239"/>
</dbReference>
<sequence length="115" mass="12098">MGPSGWRLPSYLSTSQQQQIMNAKEDKDGNFGAVKEEFIPPAATSKSGLNLSVLFLAQLIIGRREGDTEASRSHKSGPQISAPTTTTTITAITTLLSAAPATAASPMNAATPNFY</sequence>